<keyword evidence="8 10" id="KW-0131">Cell cycle</keyword>
<dbReference type="InterPro" id="IPR007235">
    <property type="entry name" value="Glyco_trans_28_C"/>
</dbReference>
<dbReference type="Proteomes" id="UP000177362">
    <property type="component" value="Unassembled WGS sequence"/>
</dbReference>
<evidence type="ECO:0000259" key="11">
    <source>
        <dbReference type="Pfam" id="PF03033"/>
    </source>
</evidence>
<keyword evidence="4 10" id="KW-0808">Transferase</keyword>
<comment type="subcellular location">
    <subcellularLocation>
        <location evidence="10">Cell membrane</location>
        <topology evidence="10">Peripheral membrane protein</topology>
        <orientation evidence="10">Cytoplasmic side</orientation>
    </subcellularLocation>
</comment>
<keyword evidence="7 10" id="KW-0472">Membrane</keyword>
<dbReference type="GO" id="GO:0008360">
    <property type="term" value="P:regulation of cell shape"/>
    <property type="evidence" value="ECO:0007669"/>
    <property type="project" value="UniProtKB-KW"/>
</dbReference>
<feature type="binding site" evidence="10">
    <location>
        <position position="199"/>
    </location>
    <ligand>
        <name>UDP-N-acetyl-alpha-D-glucosamine</name>
        <dbReference type="ChEBI" id="CHEBI:57705"/>
    </ligand>
</feature>
<name>A0A1G2KPL6_9BACT</name>
<dbReference type="AlphaFoldDB" id="A0A1G2KPL6"/>
<feature type="binding site" evidence="10">
    <location>
        <position position="302"/>
    </location>
    <ligand>
        <name>UDP-N-acetyl-alpha-D-glucosamine</name>
        <dbReference type="ChEBI" id="CHEBI:57705"/>
    </ligand>
</feature>
<feature type="domain" description="Glycosyl transferase family 28 C-terminal" evidence="12">
    <location>
        <begin position="192"/>
        <end position="352"/>
    </location>
</feature>
<dbReference type="STRING" id="1802271.A3C11_00545"/>
<dbReference type="CDD" id="cd03785">
    <property type="entry name" value="GT28_MurG"/>
    <property type="match status" value="1"/>
</dbReference>
<accession>A0A1G2KPL6</accession>
<dbReference type="PANTHER" id="PTHR21015">
    <property type="entry name" value="UDP-N-ACETYLGLUCOSAMINE--N-ACETYLMURAMYL-(PENTAPEPTIDE) PYROPHOSPHORYL-UNDECAPRENOL N-ACETYLGLUCOSAMINE TRANSFERASE 1"/>
    <property type="match status" value="1"/>
</dbReference>
<evidence type="ECO:0000313" key="13">
    <source>
        <dbReference type="EMBL" id="OHA01335.1"/>
    </source>
</evidence>
<feature type="domain" description="Glycosyltransferase family 28 N-terminal" evidence="11">
    <location>
        <begin position="3"/>
        <end position="146"/>
    </location>
</feature>
<evidence type="ECO:0000256" key="9">
    <source>
        <dbReference type="ARBA" id="ARBA00023316"/>
    </source>
</evidence>
<dbReference type="GO" id="GO:0050511">
    <property type="term" value="F:undecaprenyldiphospho-muramoylpentapeptide beta-N-acetylglucosaminyltransferase activity"/>
    <property type="evidence" value="ECO:0007669"/>
    <property type="project" value="UniProtKB-UniRule"/>
</dbReference>
<evidence type="ECO:0000256" key="5">
    <source>
        <dbReference type="ARBA" id="ARBA00022960"/>
    </source>
</evidence>
<evidence type="ECO:0000256" key="10">
    <source>
        <dbReference type="HAMAP-Rule" id="MF_00033"/>
    </source>
</evidence>
<dbReference type="InterPro" id="IPR004276">
    <property type="entry name" value="GlycoTrans_28_N"/>
</dbReference>
<dbReference type="Pfam" id="PF03033">
    <property type="entry name" value="Glyco_transf_28"/>
    <property type="match status" value="1"/>
</dbReference>
<feature type="binding site" evidence="10">
    <location>
        <position position="169"/>
    </location>
    <ligand>
        <name>UDP-N-acetyl-alpha-D-glucosamine</name>
        <dbReference type="ChEBI" id="CHEBI:57705"/>
    </ligand>
</feature>
<keyword evidence="5 10" id="KW-0133">Cell shape</keyword>
<dbReference type="GO" id="GO:0071555">
    <property type="term" value="P:cell wall organization"/>
    <property type="evidence" value="ECO:0007669"/>
    <property type="project" value="UniProtKB-KW"/>
</dbReference>
<reference evidence="13 14" key="1">
    <citation type="journal article" date="2016" name="Nat. Commun.">
        <title>Thousands of microbial genomes shed light on interconnected biogeochemical processes in an aquifer system.</title>
        <authorList>
            <person name="Anantharaman K."/>
            <person name="Brown C.T."/>
            <person name="Hug L.A."/>
            <person name="Sharon I."/>
            <person name="Castelle C.J."/>
            <person name="Probst A.J."/>
            <person name="Thomas B.C."/>
            <person name="Singh A."/>
            <person name="Wilkins M.J."/>
            <person name="Karaoz U."/>
            <person name="Brodie E.L."/>
            <person name="Williams K.H."/>
            <person name="Hubbard S.S."/>
            <person name="Banfield J.F."/>
        </authorList>
    </citation>
    <scope>NUCLEOTIDE SEQUENCE [LARGE SCALE GENOMIC DNA]</scope>
</reference>
<evidence type="ECO:0000313" key="14">
    <source>
        <dbReference type="Proteomes" id="UP000177362"/>
    </source>
</evidence>
<evidence type="ECO:0000256" key="3">
    <source>
        <dbReference type="ARBA" id="ARBA00022676"/>
    </source>
</evidence>
<keyword evidence="6 10" id="KW-0573">Peptidoglycan synthesis</keyword>
<evidence type="ECO:0000256" key="1">
    <source>
        <dbReference type="ARBA" id="ARBA00022475"/>
    </source>
</evidence>
<evidence type="ECO:0000256" key="8">
    <source>
        <dbReference type="ARBA" id="ARBA00023306"/>
    </source>
</evidence>
<dbReference type="EMBL" id="MHQJ01000019">
    <property type="protein sequence ID" value="OHA01335.1"/>
    <property type="molecule type" value="Genomic_DNA"/>
</dbReference>
<keyword evidence="1 10" id="KW-1003">Cell membrane</keyword>
<comment type="similarity">
    <text evidence="10">Belongs to the glycosyltransferase 28 family. MurG subfamily.</text>
</comment>
<gene>
    <name evidence="10" type="primary">murG</name>
    <name evidence="13" type="ORF">A3C11_00545</name>
</gene>
<comment type="caution">
    <text evidence="10">Lacks conserved residue(s) required for the propagation of feature annotation.</text>
</comment>
<evidence type="ECO:0000256" key="2">
    <source>
        <dbReference type="ARBA" id="ARBA00022618"/>
    </source>
</evidence>
<evidence type="ECO:0000259" key="12">
    <source>
        <dbReference type="Pfam" id="PF04101"/>
    </source>
</evidence>
<dbReference type="PANTHER" id="PTHR21015:SF27">
    <property type="entry name" value="UDP-N-ACETYLGLUCOSAMINE--N-ACETYLMURAMYL-(PENTAPEPTIDE) PYROPHOSPHORYL-UNDECAPRENOL N-ACETYLGLUCOSAMINE TRANSFERASE"/>
    <property type="match status" value="1"/>
</dbReference>
<proteinExistence type="inferred from homology"/>
<dbReference type="SUPFAM" id="SSF53756">
    <property type="entry name" value="UDP-Glycosyltransferase/glycogen phosphorylase"/>
    <property type="match status" value="1"/>
</dbReference>
<dbReference type="GO" id="GO:0005886">
    <property type="term" value="C:plasma membrane"/>
    <property type="evidence" value="ECO:0007669"/>
    <property type="project" value="UniProtKB-SubCell"/>
</dbReference>
<comment type="function">
    <text evidence="10">Cell wall formation. Catalyzes the transfer of a GlcNAc subunit on undecaprenyl-pyrophosphoryl-MurNAc-pentapeptide (lipid intermediate I) to form undecaprenyl-pyrophosphoryl-MurNAc-(pentapeptide)GlcNAc (lipid intermediate II).</text>
</comment>
<dbReference type="Pfam" id="PF04101">
    <property type="entry name" value="Glyco_tran_28_C"/>
    <property type="match status" value="1"/>
</dbReference>
<keyword evidence="3 10" id="KW-0328">Glycosyltransferase</keyword>
<evidence type="ECO:0000256" key="6">
    <source>
        <dbReference type="ARBA" id="ARBA00022984"/>
    </source>
</evidence>
<feature type="binding site" evidence="10">
    <location>
        <begin position="10"/>
        <end position="12"/>
    </location>
    <ligand>
        <name>UDP-N-acetyl-alpha-D-glucosamine</name>
        <dbReference type="ChEBI" id="CHEBI:57705"/>
    </ligand>
</feature>
<dbReference type="GO" id="GO:0051301">
    <property type="term" value="P:cell division"/>
    <property type="evidence" value="ECO:0007669"/>
    <property type="project" value="UniProtKB-KW"/>
</dbReference>
<organism evidence="13 14">
    <name type="scientific">Candidatus Sungbacteria bacterium RIFCSPHIGHO2_02_FULL_49_12</name>
    <dbReference type="NCBI Taxonomy" id="1802271"/>
    <lineage>
        <taxon>Bacteria</taxon>
        <taxon>Candidatus Sungiibacteriota</taxon>
    </lineage>
</organism>
<comment type="caution">
    <text evidence="13">The sequence shown here is derived from an EMBL/GenBank/DDBJ whole genome shotgun (WGS) entry which is preliminary data.</text>
</comment>
<evidence type="ECO:0000256" key="7">
    <source>
        <dbReference type="ARBA" id="ARBA00023136"/>
    </source>
</evidence>
<dbReference type="InterPro" id="IPR006009">
    <property type="entry name" value="GlcNAc_MurG"/>
</dbReference>
<dbReference type="GO" id="GO:0051991">
    <property type="term" value="F:UDP-N-acetyl-D-glucosamine:N-acetylmuramoyl-L-alanyl-D-glutamyl-meso-2,6-diaminopimelyl-D-alanyl-D-alanine-diphosphoundecaprenol 4-beta-N-acetylglucosaminlytransferase activity"/>
    <property type="evidence" value="ECO:0007669"/>
    <property type="project" value="RHEA"/>
</dbReference>
<dbReference type="HAMAP" id="MF_00033">
    <property type="entry name" value="MurG"/>
    <property type="match status" value="1"/>
</dbReference>
<comment type="pathway">
    <text evidence="10">Cell wall biogenesis; peptidoglycan biosynthesis.</text>
</comment>
<evidence type="ECO:0000256" key="4">
    <source>
        <dbReference type="ARBA" id="ARBA00022679"/>
    </source>
</evidence>
<sequence>MRILFTGGGSGGHFFPIIAIAREIKRIADDERLLDIELFYIGPDAYGKELLSREDVIYESIPAGKLRRYFSWENFIDIFKTLNGIAQALYKLFQIMPDVIFSKGGYGSFPILCAARLYRLPVIIHDSDVVPGMVNQWSAKFARRIAVAFAKTANQFPAAKTAVVGNPIRKRILGGIHEDARDNLAIFSQKPVVLILCGSQGAEAINLMILAGLKEFVKDFEIIHQTGQEQFADITQQSTVILDKESRASYHPFPFLDETHLREAYAACDIVITRAGSTTFEIAAVGKPSILIPLPGSAQDHQRQNAYEYAKITGAIVIEQNNATPNLVRHTLRRIFESPRELQKMREGAARFARIDSAEIIAREILTLGASHD</sequence>
<keyword evidence="9 10" id="KW-0961">Cell wall biogenesis/degradation</keyword>
<keyword evidence="2 10" id="KW-0132">Cell division</keyword>
<dbReference type="GO" id="GO:0005975">
    <property type="term" value="P:carbohydrate metabolic process"/>
    <property type="evidence" value="ECO:0007669"/>
    <property type="project" value="InterPro"/>
</dbReference>
<dbReference type="EC" id="2.4.1.227" evidence="10"/>
<dbReference type="UniPathway" id="UPA00219"/>
<dbReference type="Gene3D" id="3.40.50.2000">
    <property type="entry name" value="Glycogen Phosphorylase B"/>
    <property type="match status" value="2"/>
</dbReference>
<dbReference type="GO" id="GO:0009252">
    <property type="term" value="P:peptidoglycan biosynthetic process"/>
    <property type="evidence" value="ECO:0007669"/>
    <property type="project" value="UniProtKB-UniRule"/>
</dbReference>
<comment type="catalytic activity">
    <reaction evidence="10">
        <text>di-trans,octa-cis-undecaprenyl diphospho-N-acetyl-alpha-D-muramoyl-L-alanyl-D-glutamyl-meso-2,6-diaminopimeloyl-D-alanyl-D-alanine + UDP-N-acetyl-alpha-D-glucosamine = di-trans,octa-cis-undecaprenyl diphospho-[N-acetyl-alpha-D-glucosaminyl-(1-&gt;4)]-N-acetyl-alpha-D-muramoyl-L-alanyl-D-glutamyl-meso-2,6-diaminopimeloyl-D-alanyl-D-alanine + UDP + H(+)</text>
        <dbReference type="Rhea" id="RHEA:31227"/>
        <dbReference type="ChEBI" id="CHEBI:15378"/>
        <dbReference type="ChEBI" id="CHEBI:57705"/>
        <dbReference type="ChEBI" id="CHEBI:58223"/>
        <dbReference type="ChEBI" id="CHEBI:61387"/>
        <dbReference type="ChEBI" id="CHEBI:61388"/>
        <dbReference type="EC" id="2.4.1.227"/>
    </reaction>
</comment>
<protein>
    <recommendedName>
        <fullName evidence="10">UDP-N-acetylglucosamine--N-acetylmuramyl-(pentapeptide) pyrophosphoryl-undecaprenol N-acetylglucosamine transferase</fullName>
        <ecNumber evidence="10">2.4.1.227</ecNumber>
    </recommendedName>
    <alternativeName>
        <fullName evidence="10">Undecaprenyl-PP-MurNAc-pentapeptide-UDPGlcNAc GlcNAc transferase</fullName>
    </alternativeName>
</protein>